<proteinExistence type="predicted"/>
<evidence type="ECO:0000313" key="1">
    <source>
        <dbReference type="EMBL" id="AFY87061.1"/>
    </source>
</evidence>
<dbReference type="EMBL" id="CP003597">
    <property type="protein sequence ID" value="AFY87061.1"/>
    <property type="molecule type" value="Genomic_DNA"/>
</dbReference>
<reference evidence="1 2" key="1">
    <citation type="submission" date="2012-06" db="EMBL/GenBank/DDBJ databases">
        <title>Finished chromosome of genome of Chroococcidiopsis thermalis PCC 7203.</title>
        <authorList>
            <consortium name="US DOE Joint Genome Institute"/>
            <person name="Gugger M."/>
            <person name="Coursin T."/>
            <person name="Rippka R."/>
            <person name="Tandeau De Marsac N."/>
            <person name="Huntemann M."/>
            <person name="Wei C.-L."/>
            <person name="Han J."/>
            <person name="Detter J.C."/>
            <person name="Han C."/>
            <person name="Tapia R."/>
            <person name="Davenport K."/>
            <person name="Daligault H."/>
            <person name="Erkkila T."/>
            <person name="Gu W."/>
            <person name="Munk A.C.C."/>
            <person name="Teshima H."/>
            <person name="Xu Y."/>
            <person name="Chain P."/>
            <person name="Chen A."/>
            <person name="Krypides N."/>
            <person name="Mavromatis K."/>
            <person name="Markowitz V."/>
            <person name="Szeto E."/>
            <person name="Ivanova N."/>
            <person name="Mikhailova N."/>
            <person name="Ovchinnikova G."/>
            <person name="Pagani I."/>
            <person name="Pati A."/>
            <person name="Goodwin L."/>
            <person name="Peters L."/>
            <person name="Pitluck S."/>
            <person name="Woyke T."/>
            <person name="Kerfeld C."/>
        </authorList>
    </citation>
    <scope>NUCLEOTIDE SEQUENCE [LARGE SCALE GENOMIC DNA]</scope>
    <source>
        <strain evidence="1 2">PCC 7203</strain>
    </source>
</reference>
<dbReference type="Proteomes" id="UP000010384">
    <property type="component" value="Chromosome"/>
</dbReference>
<protein>
    <submittedName>
        <fullName evidence="1">Uncharacterized protein</fullName>
    </submittedName>
</protein>
<evidence type="ECO:0000313" key="2">
    <source>
        <dbReference type="Proteomes" id="UP000010384"/>
    </source>
</evidence>
<accession>K9TY02</accession>
<dbReference type="STRING" id="251229.Chro_1537"/>
<dbReference type="KEGG" id="cthe:Chro_1537"/>
<dbReference type="HOGENOM" id="CLU_3306952_0_0_3"/>
<keyword evidence="2" id="KW-1185">Reference proteome</keyword>
<sequence>MQDSVSLVDGRFIGYVFANCIFLDRSQLIYLYSQNSLKT</sequence>
<organism evidence="1 2">
    <name type="scientific">Chroococcidiopsis thermalis (strain PCC 7203)</name>
    <dbReference type="NCBI Taxonomy" id="251229"/>
    <lineage>
        <taxon>Bacteria</taxon>
        <taxon>Bacillati</taxon>
        <taxon>Cyanobacteriota</taxon>
        <taxon>Cyanophyceae</taxon>
        <taxon>Chroococcidiopsidales</taxon>
        <taxon>Chroococcidiopsidaceae</taxon>
        <taxon>Chroococcidiopsis</taxon>
    </lineage>
</organism>
<dbReference type="InParanoid" id="K9TY02"/>
<name>K9TY02_CHRTP</name>
<dbReference type="AlphaFoldDB" id="K9TY02"/>
<gene>
    <name evidence="1" type="ORF">Chro_1537</name>
</gene>